<keyword evidence="2" id="KW-1185">Reference proteome</keyword>
<reference evidence="1 2" key="1">
    <citation type="submission" date="2018-11" db="EMBL/GenBank/DDBJ databases">
        <authorList>
            <consortium name="Pathogen Informatics"/>
        </authorList>
    </citation>
    <scope>NUCLEOTIDE SEQUENCE [LARGE SCALE GENOMIC DNA]</scope>
    <source>
        <strain>Denwood</strain>
        <strain evidence="2">Zambia</strain>
    </source>
</reference>
<protein>
    <submittedName>
        <fullName evidence="1">Uncharacterized protein</fullName>
    </submittedName>
</protein>
<proteinExistence type="predicted"/>
<name>A0A3P8FTU1_9TREM</name>
<gene>
    <name evidence="1" type="ORF">SMTD_LOCUS19427</name>
</gene>
<evidence type="ECO:0000313" key="1">
    <source>
        <dbReference type="EMBL" id="VDP79802.1"/>
    </source>
</evidence>
<evidence type="ECO:0000313" key="2">
    <source>
        <dbReference type="Proteomes" id="UP000269396"/>
    </source>
</evidence>
<organism evidence="1 2">
    <name type="scientific">Schistosoma mattheei</name>
    <dbReference type="NCBI Taxonomy" id="31246"/>
    <lineage>
        <taxon>Eukaryota</taxon>
        <taxon>Metazoa</taxon>
        <taxon>Spiralia</taxon>
        <taxon>Lophotrochozoa</taxon>
        <taxon>Platyhelminthes</taxon>
        <taxon>Trematoda</taxon>
        <taxon>Digenea</taxon>
        <taxon>Strigeidida</taxon>
        <taxon>Schistosomatoidea</taxon>
        <taxon>Schistosomatidae</taxon>
        <taxon>Schistosoma</taxon>
    </lineage>
</organism>
<accession>A0A3P8FTU1</accession>
<dbReference type="AlphaFoldDB" id="A0A3P8FTU1"/>
<dbReference type="EMBL" id="UZAL01042279">
    <property type="protein sequence ID" value="VDP79802.1"/>
    <property type="molecule type" value="Genomic_DNA"/>
</dbReference>
<sequence length="44" mass="4883">MVDSVLSPMTLIDSSGFTIKPSEFKQHPFKESTIGIPIFVVRTT</sequence>
<dbReference type="Proteomes" id="UP000269396">
    <property type="component" value="Unassembled WGS sequence"/>
</dbReference>